<dbReference type="InterPro" id="IPR036291">
    <property type="entry name" value="NAD(P)-bd_dom_sf"/>
</dbReference>
<dbReference type="GO" id="GO:0000721">
    <property type="term" value="F:(R,R)-butanediol dehydrogenase activity"/>
    <property type="evidence" value="ECO:0007669"/>
    <property type="project" value="TreeGrafter"/>
</dbReference>
<dbReference type="Gene3D" id="3.90.180.10">
    <property type="entry name" value="Medium-chain alcohol dehydrogenases, catalytic domain"/>
    <property type="match status" value="1"/>
</dbReference>
<evidence type="ECO:0000256" key="5">
    <source>
        <dbReference type="ARBA" id="ARBA00023002"/>
    </source>
</evidence>
<evidence type="ECO:0000259" key="6">
    <source>
        <dbReference type="Pfam" id="PF00107"/>
    </source>
</evidence>
<dbReference type="GeneID" id="54326835"/>
<dbReference type="Proteomes" id="UP000324241">
    <property type="component" value="Unassembled WGS sequence"/>
</dbReference>
<dbReference type="AlphaFoldDB" id="A0A5M9MSD2"/>
<proteinExistence type="inferred from homology"/>
<dbReference type="EMBL" id="QUQM01000003">
    <property type="protein sequence ID" value="KAA8648250.1"/>
    <property type="molecule type" value="Genomic_DNA"/>
</dbReference>
<dbReference type="OrthoDB" id="3941538at2759"/>
<organism evidence="7 8">
    <name type="scientific">Aspergillus tanneri</name>
    <dbReference type="NCBI Taxonomy" id="1220188"/>
    <lineage>
        <taxon>Eukaryota</taxon>
        <taxon>Fungi</taxon>
        <taxon>Dikarya</taxon>
        <taxon>Ascomycota</taxon>
        <taxon>Pezizomycotina</taxon>
        <taxon>Eurotiomycetes</taxon>
        <taxon>Eurotiomycetidae</taxon>
        <taxon>Eurotiales</taxon>
        <taxon>Aspergillaceae</taxon>
        <taxon>Aspergillus</taxon>
        <taxon>Aspergillus subgen. Circumdati</taxon>
    </lineage>
</organism>
<comment type="caution">
    <text evidence="7">The sequence shown here is derived from an EMBL/GenBank/DDBJ whole genome shotgun (WGS) entry which is preliminary data.</text>
</comment>
<evidence type="ECO:0000256" key="2">
    <source>
        <dbReference type="ARBA" id="ARBA00008072"/>
    </source>
</evidence>
<dbReference type="VEuPathDB" id="FungiDB:EYZ11_006727"/>
<reference evidence="7 8" key="1">
    <citation type="submission" date="2019-08" db="EMBL/GenBank/DDBJ databases">
        <title>The genome sequence of a newly discovered highly antifungal drug resistant Aspergillus species, Aspergillus tanneri NIH 1004.</title>
        <authorList>
            <person name="Mounaud S."/>
            <person name="Singh I."/>
            <person name="Joardar V."/>
            <person name="Pakala S."/>
            <person name="Pakala S."/>
            <person name="Venepally P."/>
            <person name="Chung J.K."/>
            <person name="Losada L."/>
            <person name="Nierman W.C."/>
        </authorList>
    </citation>
    <scope>NUCLEOTIDE SEQUENCE [LARGE SCALE GENOMIC DNA]</scope>
    <source>
        <strain evidence="7 8">NIH1004</strain>
    </source>
</reference>
<dbReference type="SUPFAM" id="SSF50129">
    <property type="entry name" value="GroES-like"/>
    <property type="match status" value="1"/>
</dbReference>
<evidence type="ECO:0000313" key="7">
    <source>
        <dbReference type="EMBL" id="KAA8648250.1"/>
    </source>
</evidence>
<dbReference type="PANTHER" id="PTHR43161:SF23">
    <property type="entry name" value="(R,R)-BUTANEDIOL DEHYDROGENASE-RELATED"/>
    <property type="match status" value="1"/>
</dbReference>
<evidence type="ECO:0000256" key="1">
    <source>
        <dbReference type="ARBA" id="ARBA00001947"/>
    </source>
</evidence>
<dbReference type="GO" id="GO:0046872">
    <property type="term" value="F:metal ion binding"/>
    <property type="evidence" value="ECO:0007669"/>
    <property type="project" value="UniProtKB-KW"/>
</dbReference>
<dbReference type="PANTHER" id="PTHR43161">
    <property type="entry name" value="SORBITOL DEHYDROGENASE"/>
    <property type="match status" value="1"/>
</dbReference>
<evidence type="ECO:0000256" key="4">
    <source>
        <dbReference type="ARBA" id="ARBA00022833"/>
    </source>
</evidence>
<evidence type="ECO:0000313" key="8">
    <source>
        <dbReference type="Proteomes" id="UP000324241"/>
    </source>
</evidence>
<dbReference type="RefSeq" id="XP_033427611.1">
    <property type="nucleotide sequence ID" value="XM_033568805.1"/>
</dbReference>
<dbReference type="InterPro" id="IPR011032">
    <property type="entry name" value="GroES-like_sf"/>
</dbReference>
<evidence type="ECO:0000256" key="3">
    <source>
        <dbReference type="ARBA" id="ARBA00022723"/>
    </source>
</evidence>
<gene>
    <name evidence="7" type="ORF">ATNIH1004_004133</name>
</gene>
<dbReference type="Gene3D" id="3.40.50.720">
    <property type="entry name" value="NAD(P)-binding Rossmann-like Domain"/>
    <property type="match status" value="1"/>
</dbReference>
<dbReference type="SUPFAM" id="SSF51735">
    <property type="entry name" value="NAD(P)-binding Rossmann-fold domains"/>
    <property type="match status" value="1"/>
</dbReference>
<feature type="domain" description="Alcohol dehydrogenase-like C-terminal" evidence="6">
    <location>
        <begin position="132"/>
        <end position="259"/>
    </location>
</feature>
<dbReference type="InterPro" id="IPR013149">
    <property type="entry name" value="ADH-like_C"/>
</dbReference>
<keyword evidence="3" id="KW-0479">Metal-binding</keyword>
<protein>
    <recommendedName>
        <fullName evidence="6">Alcohol dehydrogenase-like C-terminal domain-containing protein</fullName>
    </recommendedName>
</protein>
<name>A0A5M9MSD2_9EURO</name>
<keyword evidence="5" id="KW-0560">Oxidoreductase</keyword>
<sequence length="300" mass="32477">MRAAHSTGEAISVNEIDEPEEYEEAADLHEYLAGPILTPPSPHAITGEMSPITRGHEFSGTIKDVGSGGFLAIEGDYQIIWLVVQEKHAILLPDEFPLDLGALVEPLTVAWYAASRRPIQTTRTVLVVGGAPIGLTMVQVFKARGAESIVVAEVSPLRRVLARKLGAADVVDPLTEDVVSRMRMMAGDAGADIVFECSGVQAGLDTALAGIQVRETATIVSPWEEKPVIDAFDMGLYEKHVIGSVVYDDGIFEAVVDAIWSDPRLMVTSKIRLEEVEDKGFKALINEQDKHVKILVDIPA</sequence>
<dbReference type="GO" id="GO:0005737">
    <property type="term" value="C:cytoplasm"/>
    <property type="evidence" value="ECO:0007669"/>
    <property type="project" value="TreeGrafter"/>
</dbReference>
<dbReference type="Pfam" id="PF00107">
    <property type="entry name" value="ADH_zinc_N"/>
    <property type="match status" value="1"/>
</dbReference>
<keyword evidence="4" id="KW-0862">Zinc</keyword>
<dbReference type="GO" id="GO:0034079">
    <property type="term" value="P:butanediol biosynthetic process"/>
    <property type="evidence" value="ECO:0007669"/>
    <property type="project" value="TreeGrafter"/>
</dbReference>
<accession>A0A5M9MSD2</accession>
<comment type="similarity">
    <text evidence="2">Belongs to the zinc-containing alcohol dehydrogenase family.</text>
</comment>
<comment type="cofactor">
    <cofactor evidence="1">
        <name>Zn(2+)</name>
        <dbReference type="ChEBI" id="CHEBI:29105"/>
    </cofactor>
</comment>